<dbReference type="Proteomes" id="UP000186141">
    <property type="component" value="Unassembled WGS sequence"/>
</dbReference>
<dbReference type="RefSeq" id="WP_076528947.1">
    <property type="nucleotide sequence ID" value="NZ_BMEH01000001.1"/>
</dbReference>
<sequence length="120" mass="13470">MNQTPNGFQAQVRDWMHDCFGQALSDDRTERNRRYLEESLELVQSLGGSREQAHALVDYVFSRPAGQPAQEVGGAMVTLAALCEANGLDMQAAAEQELARILDPRIMAQIRERQTRKPQL</sequence>
<protein>
    <submittedName>
        <fullName evidence="1">Uncharacterized protein</fullName>
    </submittedName>
</protein>
<dbReference type="STRING" id="1086013.SAMN05421774_101844"/>
<proteinExistence type="predicted"/>
<reference evidence="1 2" key="1">
    <citation type="submission" date="2017-01" db="EMBL/GenBank/DDBJ databases">
        <authorList>
            <person name="Mah S.A."/>
            <person name="Swanson W.J."/>
            <person name="Moy G.W."/>
            <person name="Vacquier V.D."/>
        </authorList>
    </citation>
    <scope>NUCLEOTIDE SEQUENCE [LARGE SCALE GENOMIC DNA]</scope>
    <source>
        <strain evidence="1 2">DSM 26375</strain>
    </source>
</reference>
<dbReference type="AlphaFoldDB" id="A0A1N7L1R8"/>
<gene>
    <name evidence="1" type="ORF">SAMN05421774_101844</name>
</gene>
<accession>A0A1N7L1R8</accession>
<dbReference type="OrthoDB" id="5465318at2"/>
<name>A0A1N7L1R8_9RHOB</name>
<dbReference type="EMBL" id="FTOT01000001">
    <property type="protein sequence ID" value="SIS67795.1"/>
    <property type="molecule type" value="Genomic_DNA"/>
</dbReference>
<evidence type="ECO:0000313" key="2">
    <source>
        <dbReference type="Proteomes" id="UP000186141"/>
    </source>
</evidence>
<keyword evidence="2" id="KW-1185">Reference proteome</keyword>
<organism evidence="1 2">
    <name type="scientific">Gemmobacter megaterium</name>
    <dbReference type="NCBI Taxonomy" id="1086013"/>
    <lineage>
        <taxon>Bacteria</taxon>
        <taxon>Pseudomonadati</taxon>
        <taxon>Pseudomonadota</taxon>
        <taxon>Alphaproteobacteria</taxon>
        <taxon>Rhodobacterales</taxon>
        <taxon>Paracoccaceae</taxon>
        <taxon>Gemmobacter</taxon>
    </lineage>
</organism>
<evidence type="ECO:0000313" key="1">
    <source>
        <dbReference type="EMBL" id="SIS67795.1"/>
    </source>
</evidence>